<protein>
    <submittedName>
        <fullName evidence="2">Uncharacterized protein</fullName>
    </submittedName>
</protein>
<feature type="region of interest" description="Disordered" evidence="1">
    <location>
        <begin position="115"/>
        <end position="164"/>
    </location>
</feature>
<dbReference type="AlphaFoldDB" id="A0A9P4V8H8"/>
<dbReference type="Proteomes" id="UP000799444">
    <property type="component" value="Unassembled WGS sequence"/>
</dbReference>
<organism evidence="2 3">
    <name type="scientific">Polyplosphaeria fusca</name>
    <dbReference type="NCBI Taxonomy" id="682080"/>
    <lineage>
        <taxon>Eukaryota</taxon>
        <taxon>Fungi</taxon>
        <taxon>Dikarya</taxon>
        <taxon>Ascomycota</taxon>
        <taxon>Pezizomycotina</taxon>
        <taxon>Dothideomycetes</taxon>
        <taxon>Pleosporomycetidae</taxon>
        <taxon>Pleosporales</taxon>
        <taxon>Tetraplosphaeriaceae</taxon>
        <taxon>Polyplosphaeria</taxon>
    </lineage>
</organism>
<dbReference type="EMBL" id="ML996099">
    <property type="protein sequence ID" value="KAF2740611.1"/>
    <property type="molecule type" value="Genomic_DNA"/>
</dbReference>
<reference evidence="2" key="1">
    <citation type="journal article" date="2020" name="Stud. Mycol.">
        <title>101 Dothideomycetes genomes: a test case for predicting lifestyles and emergence of pathogens.</title>
        <authorList>
            <person name="Haridas S."/>
            <person name="Albert R."/>
            <person name="Binder M."/>
            <person name="Bloem J."/>
            <person name="Labutti K."/>
            <person name="Salamov A."/>
            <person name="Andreopoulos B."/>
            <person name="Baker S."/>
            <person name="Barry K."/>
            <person name="Bills G."/>
            <person name="Bluhm B."/>
            <person name="Cannon C."/>
            <person name="Castanera R."/>
            <person name="Culley D."/>
            <person name="Daum C."/>
            <person name="Ezra D."/>
            <person name="Gonzalez J."/>
            <person name="Henrissat B."/>
            <person name="Kuo A."/>
            <person name="Liang C."/>
            <person name="Lipzen A."/>
            <person name="Lutzoni F."/>
            <person name="Magnuson J."/>
            <person name="Mondo S."/>
            <person name="Nolan M."/>
            <person name="Ohm R."/>
            <person name="Pangilinan J."/>
            <person name="Park H.-J."/>
            <person name="Ramirez L."/>
            <person name="Alfaro M."/>
            <person name="Sun H."/>
            <person name="Tritt A."/>
            <person name="Yoshinaga Y."/>
            <person name="Zwiers L.-H."/>
            <person name="Turgeon B."/>
            <person name="Goodwin S."/>
            <person name="Spatafora J."/>
            <person name="Crous P."/>
            <person name="Grigoriev I."/>
        </authorList>
    </citation>
    <scope>NUCLEOTIDE SEQUENCE</scope>
    <source>
        <strain evidence="2">CBS 125425</strain>
    </source>
</reference>
<evidence type="ECO:0000313" key="2">
    <source>
        <dbReference type="EMBL" id="KAF2740611.1"/>
    </source>
</evidence>
<feature type="region of interest" description="Disordered" evidence="1">
    <location>
        <begin position="1"/>
        <end position="21"/>
    </location>
</feature>
<evidence type="ECO:0000256" key="1">
    <source>
        <dbReference type="SAM" id="MobiDB-lite"/>
    </source>
</evidence>
<sequence>MAPVQLSPRSMSQPPKLYRRHTQDACEARPCTLVSQKPTRVIVGRTARHRQGSPHVRPLADAGSAPSWVLVCFASQFHKTSQSIDEAVIESCRHQLWRVLRFIVPAGTRYLGNAGAEKQSRDGASLAGLRDESSKWPRSPQMQKHVLRRPPFLQPSQYKPNTWQ</sequence>
<proteinExistence type="predicted"/>
<name>A0A9P4V8H8_9PLEO</name>
<gene>
    <name evidence="2" type="ORF">EJ04DRAFT_161529</name>
</gene>
<comment type="caution">
    <text evidence="2">The sequence shown here is derived from an EMBL/GenBank/DDBJ whole genome shotgun (WGS) entry which is preliminary data.</text>
</comment>
<feature type="compositionally biased region" description="Polar residues" evidence="1">
    <location>
        <begin position="154"/>
        <end position="164"/>
    </location>
</feature>
<keyword evidence="3" id="KW-1185">Reference proteome</keyword>
<evidence type="ECO:0000313" key="3">
    <source>
        <dbReference type="Proteomes" id="UP000799444"/>
    </source>
</evidence>
<accession>A0A9P4V8H8</accession>